<feature type="chain" id="PRO_5040459363" evidence="4">
    <location>
        <begin position="21"/>
        <end position="332"/>
    </location>
</feature>
<dbReference type="Gene3D" id="3.80.10.10">
    <property type="entry name" value="Ribonuclease Inhibitor"/>
    <property type="match status" value="1"/>
</dbReference>
<dbReference type="InterPro" id="IPR003591">
    <property type="entry name" value="Leu-rich_rpt_typical-subtyp"/>
</dbReference>
<evidence type="ECO:0000256" key="1">
    <source>
        <dbReference type="ARBA" id="ARBA00022614"/>
    </source>
</evidence>
<keyword evidence="2 4" id="KW-0732">Signal</keyword>
<organism evidence="5 6">
    <name type="scientific">Chironomus riparius</name>
    <dbReference type="NCBI Taxonomy" id="315576"/>
    <lineage>
        <taxon>Eukaryota</taxon>
        <taxon>Metazoa</taxon>
        <taxon>Ecdysozoa</taxon>
        <taxon>Arthropoda</taxon>
        <taxon>Hexapoda</taxon>
        <taxon>Insecta</taxon>
        <taxon>Pterygota</taxon>
        <taxon>Neoptera</taxon>
        <taxon>Endopterygota</taxon>
        <taxon>Diptera</taxon>
        <taxon>Nematocera</taxon>
        <taxon>Chironomoidea</taxon>
        <taxon>Chironomidae</taxon>
        <taxon>Chironominae</taxon>
        <taxon>Chironomus</taxon>
    </lineage>
</organism>
<evidence type="ECO:0000256" key="4">
    <source>
        <dbReference type="SAM" id="SignalP"/>
    </source>
</evidence>
<dbReference type="PANTHER" id="PTHR24369">
    <property type="entry name" value="ANTIGEN BSP, PUTATIVE-RELATED"/>
    <property type="match status" value="1"/>
</dbReference>
<evidence type="ECO:0000313" key="5">
    <source>
        <dbReference type="EMBL" id="CAG9797828.1"/>
    </source>
</evidence>
<evidence type="ECO:0000313" key="6">
    <source>
        <dbReference type="Proteomes" id="UP001153620"/>
    </source>
</evidence>
<dbReference type="InterPro" id="IPR032675">
    <property type="entry name" value="LRR_dom_sf"/>
</dbReference>
<keyword evidence="1" id="KW-0433">Leucine-rich repeat</keyword>
<dbReference type="Pfam" id="PF13855">
    <property type="entry name" value="LRR_8"/>
    <property type="match status" value="1"/>
</dbReference>
<dbReference type="GO" id="GO:0005886">
    <property type="term" value="C:plasma membrane"/>
    <property type="evidence" value="ECO:0007669"/>
    <property type="project" value="TreeGrafter"/>
</dbReference>
<reference evidence="5" key="1">
    <citation type="submission" date="2022-01" db="EMBL/GenBank/DDBJ databases">
        <authorList>
            <person name="King R."/>
        </authorList>
    </citation>
    <scope>NUCLEOTIDE SEQUENCE</scope>
</reference>
<keyword evidence="3" id="KW-0677">Repeat</keyword>
<name>A0A9N9RJ30_9DIPT</name>
<dbReference type="PANTHER" id="PTHR24369:SF210">
    <property type="entry name" value="CHAOPTIN-RELATED"/>
    <property type="match status" value="1"/>
</dbReference>
<protein>
    <submittedName>
        <fullName evidence="5">Uncharacterized protein</fullName>
    </submittedName>
</protein>
<feature type="signal peptide" evidence="4">
    <location>
        <begin position="1"/>
        <end position="20"/>
    </location>
</feature>
<dbReference type="OrthoDB" id="676979at2759"/>
<accession>A0A9N9RJ30</accession>
<evidence type="ECO:0000256" key="3">
    <source>
        <dbReference type="ARBA" id="ARBA00022737"/>
    </source>
</evidence>
<dbReference type="SMART" id="SM00369">
    <property type="entry name" value="LRR_TYP"/>
    <property type="match status" value="3"/>
</dbReference>
<evidence type="ECO:0000256" key="2">
    <source>
        <dbReference type="ARBA" id="ARBA00022729"/>
    </source>
</evidence>
<keyword evidence="6" id="KW-1185">Reference proteome</keyword>
<dbReference type="InterPro" id="IPR001611">
    <property type="entry name" value="Leu-rich_rpt"/>
</dbReference>
<proteinExistence type="predicted"/>
<gene>
    <name evidence="5" type="ORF">CHIRRI_LOCUS815</name>
</gene>
<dbReference type="Proteomes" id="UP001153620">
    <property type="component" value="Chromosome 1"/>
</dbReference>
<dbReference type="AlphaFoldDB" id="A0A9N9RJ30"/>
<dbReference type="SUPFAM" id="SSF52058">
    <property type="entry name" value="L domain-like"/>
    <property type="match status" value="1"/>
</dbReference>
<dbReference type="InterPro" id="IPR050541">
    <property type="entry name" value="LRR_TM_domain-containing"/>
</dbReference>
<dbReference type="EMBL" id="OU895877">
    <property type="protein sequence ID" value="CAG9797828.1"/>
    <property type="molecule type" value="Genomic_DNA"/>
</dbReference>
<sequence length="332" mass="37509">MWNKLFTILAIIAMATVSHSADLKCNWIDEFCTLPTITGVTNANEVINVVSKPANYVNTATTFMSFNYTVIYKIPVNVFNIFKNLNSFGLNYCPKLTLTTDAFINCDALKYIQISYTANITYVPEGFAQKCVNLLGVRLDYNGIDYVDKNAFKGLSKLQVIWLNGNRITCLHPDLFQNTLAIQVLYLQFNKITAIDQNLFRNLRIITSVNLSNNLITHLPPLIFPANPLQQFLIVFYINPIAAIKPDFCNTFANRPSTSLDSIKFQSGSCFPTSNTVYTITKQNCQTVASYFQGCYSKWTSAMSVVAQCEMPPMCISPELYMKFLEFMKTNP</sequence>
<reference evidence="5" key="2">
    <citation type="submission" date="2022-10" db="EMBL/GenBank/DDBJ databases">
        <authorList>
            <consortium name="ENA_rothamsted_submissions"/>
            <consortium name="culmorum"/>
            <person name="King R."/>
        </authorList>
    </citation>
    <scope>NUCLEOTIDE SEQUENCE</scope>
</reference>